<dbReference type="GO" id="GO:0071555">
    <property type="term" value="P:cell wall organization"/>
    <property type="evidence" value="ECO:0007669"/>
    <property type="project" value="UniProtKB-KW"/>
</dbReference>
<organism evidence="9 10">
    <name type="scientific">Heracleum sosnowskyi</name>
    <dbReference type="NCBI Taxonomy" id="360622"/>
    <lineage>
        <taxon>Eukaryota</taxon>
        <taxon>Viridiplantae</taxon>
        <taxon>Streptophyta</taxon>
        <taxon>Embryophyta</taxon>
        <taxon>Tracheophyta</taxon>
        <taxon>Spermatophyta</taxon>
        <taxon>Magnoliopsida</taxon>
        <taxon>eudicotyledons</taxon>
        <taxon>Gunneridae</taxon>
        <taxon>Pentapetalae</taxon>
        <taxon>asterids</taxon>
        <taxon>campanulids</taxon>
        <taxon>Apiales</taxon>
        <taxon>Apiaceae</taxon>
        <taxon>Apioideae</taxon>
        <taxon>apioid superclade</taxon>
        <taxon>Tordylieae</taxon>
        <taxon>Tordyliinae</taxon>
        <taxon>Heracleum</taxon>
    </lineage>
</organism>
<evidence type="ECO:0000313" key="9">
    <source>
        <dbReference type="EMBL" id="KAK1384390.1"/>
    </source>
</evidence>
<evidence type="ECO:0000256" key="7">
    <source>
        <dbReference type="ARBA" id="ARBA00023316"/>
    </source>
</evidence>
<reference evidence="9" key="1">
    <citation type="submission" date="2023-02" db="EMBL/GenBank/DDBJ databases">
        <title>Genome of toxic invasive species Heracleum sosnowskyi carries increased number of genes despite the absence of recent whole-genome duplications.</title>
        <authorList>
            <person name="Schelkunov M."/>
            <person name="Shtratnikova V."/>
            <person name="Makarenko M."/>
            <person name="Klepikova A."/>
            <person name="Omelchenko D."/>
            <person name="Novikova G."/>
            <person name="Obukhova E."/>
            <person name="Bogdanov V."/>
            <person name="Penin A."/>
            <person name="Logacheva M."/>
        </authorList>
    </citation>
    <scope>NUCLEOTIDE SEQUENCE</scope>
    <source>
        <strain evidence="9">Hsosn_3</strain>
        <tissue evidence="9">Leaf</tissue>
    </source>
</reference>
<dbReference type="SUPFAM" id="SSF51126">
    <property type="entry name" value="Pectin lyase-like"/>
    <property type="match status" value="1"/>
</dbReference>
<dbReference type="Pfam" id="PF00295">
    <property type="entry name" value="Glyco_hydro_28"/>
    <property type="match status" value="1"/>
</dbReference>
<keyword evidence="9" id="KW-0456">Lyase</keyword>
<dbReference type="GO" id="GO:0004650">
    <property type="term" value="F:polygalacturonase activity"/>
    <property type="evidence" value="ECO:0007669"/>
    <property type="project" value="InterPro"/>
</dbReference>
<protein>
    <submittedName>
        <fullName evidence="9">Pectin lyase superfamily protein</fullName>
    </submittedName>
</protein>
<evidence type="ECO:0000256" key="1">
    <source>
        <dbReference type="ARBA" id="ARBA00004191"/>
    </source>
</evidence>
<evidence type="ECO:0000256" key="5">
    <source>
        <dbReference type="ARBA" id="ARBA00022801"/>
    </source>
</evidence>
<keyword evidence="7" id="KW-0961">Cell wall biogenesis/degradation</keyword>
<evidence type="ECO:0000256" key="4">
    <source>
        <dbReference type="ARBA" id="ARBA00022525"/>
    </source>
</evidence>
<dbReference type="InterPro" id="IPR011050">
    <property type="entry name" value="Pectin_lyase_fold/virulence"/>
</dbReference>
<name>A0AAD8MPD5_9APIA</name>
<accession>A0AAD8MPD5</accession>
<evidence type="ECO:0000313" key="10">
    <source>
        <dbReference type="Proteomes" id="UP001237642"/>
    </source>
</evidence>
<sequence>MENKVGIEYKPKIQCGSPHKEEGISIGSIGKNPSDQNVEGVNVQNCKMSSTQNGVRIKTWNSTFQIFVSDVTFQDITMDKAQNPIIIDQQYCGGGHDCTGSSHVQVKDVKFVRVQGKSSSQITVNLNCSRIITCVNKGHGP</sequence>
<dbReference type="Proteomes" id="UP001237642">
    <property type="component" value="Unassembled WGS sequence"/>
</dbReference>
<keyword evidence="6 8" id="KW-0326">Glycosidase</keyword>
<comment type="similarity">
    <text evidence="2 8">Belongs to the glycosyl hydrolase 28 family.</text>
</comment>
<reference evidence="9" key="2">
    <citation type="submission" date="2023-05" db="EMBL/GenBank/DDBJ databases">
        <authorList>
            <person name="Schelkunov M.I."/>
        </authorList>
    </citation>
    <scope>NUCLEOTIDE SEQUENCE</scope>
    <source>
        <strain evidence="9">Hsosn_3</strain>
        <tissue evidence="9">Leaf</tissue>
    </source>
</reference>
<dbReference type="GO" id="GO:0016829">
    <property type="term" value="F:lyase activity"/>
    <property type="evidence" value="ECO:0007669"/>
    <property type="project" value="UniProtKB-KW"/>
</dbReference>
<keyword evidence="10" id="KW-1185">Reference proteome</keyword>
<evidence type="ECO:0000256" key="3">
    <source>
        <dbReference type="ARBA" id="ARBA00022512"/>
    </source>
</evidence>
<dbReference type="AlphaFoldDB" id="A0AAD8MPD5"/>
<evidence type="ECO:0000256" key="8">
    <source>
        <dbReference type="RuleBase" id="RU361169"/>
    </source>
</evidence>
<dbReference type="Gene3D" id="2.160.20.10">
    <property type="entry name" value="Single-stranded right-handed beta-helix, Pectin lyase-like"/>
    <property type="match status" value="1"/>
</dbReference>
<dbReference type="GO" id="GO:0005975">
    <property type="term" value="P:carbohydrate metabolic process"/>
    <property type="evidence" value="ECO:0007669"/>
    <property type="project" value="InterPro"/>
</dbReference>
<keyword evidence="3" id="KW-0134">Cell wall</keyword>
<comment type="subcellular location">
    <subcellularLocation>
        <location evidence="1">Secreted</location>
        <location evidence="1">Cell wall</location>
    </subcellularLocation>
</comment>
<evidence type="ECO:0000256" key="6">
    <source>
        <dbReference type="ARBA" id="ARBA00023295"/>
    </source>
</evidence>
<dbReference type="InterPro" id="IPR012334">
    <property type="entry name" value="Pectin_lyas_fold"/>
</dbReference>
<keyword evidence="4" id="KW-0964">Secreted</keyword>
<keyword evidence="5 8" id="KW-0378">Hydrolase</keyword>
<comment type="caution">
    <text evidence="9">The sequence shown here is derived from an EMBL/GenBank/DDBJ whole genome shotgun (WGS) entry which is preliminary data.</text>
</comment>
<dbReference type="PANTHER" id="PTHR31375">
    <property type="match status" value="1"/>
</dbReference>
<dbReference type="EMBL" id="JAUIZM010000005">
    <property type="protein sequence ID" value="KAK1384390.1"/>
    <property type="molecule type" value="Genomic_DNA"/>
</dbReference>
<evidence type="ECO:0000256" key="2">
    <source>
        <dbReference type="ARBA" id="ARBA00008834"/>
    </source>
</evidence>
<gene>
    <name evidence="9" type="ORF">POM88_022125</name>
</gene>
<proteinExistence type="inferred from homology"/>
<dbReference type="InterPro" id="IPR000743">
    <property type="entry name" value="Glyco_hydro_28"/>
</dbReference>